<gene>
    <name evidence="3" type="ORF">GUITHDRAFT_149034</name>
</gene>
<feature type="signal peptide" evidence="2">
    <location>
        <begin position="1"/>
        <end position="18"/>
    </location>
</feature>
<reference evidence="4" key="3">
    <citation type="submission" date="2016-03" db="UniProtKB">
        <authorList>
            <consortium name="EnsemblProtists"/>
        </authorList>
    </citation>
    <scope>IDENTIFICATION</scope>
</reference>
<dbReference type="AlphaFoldDB" id="L1I700"/>
<accession>L1I700</accession>
<organism evidence="3">
    <name type="scientific">Guillardia theta (strain CCMP2712)</name>
    <name type="common">Cryptophyte</name>
    <dbReference type="NCBI Taxonomy" id="905079"/>
    <lineage>
        <taxon>Eukaryota</taxon>
        <taxon>Cryptophyceae</taxon>
        <taxon>Pyrenomonadales</taxon>
        <taxon>Geminigeraceae</taxon>
        <taxon>Guillardia</taxon>
    </lineage>
</organism>
<dbReference type="EnsemblProtists" id="EKX31832">
    <property type="protein sequence ID" value="EKX31832"/>
    <property type="gene ID" value="GUITHDRAFT_149034"/>
</dbReference>
<reference evidence="5" key="2">
    <citation type="submission" date="2012-11" db="EMBL/GenBank/DDBJ databases">
        <authorList>
            <person name="Kuo A."/>
            <person name="Curtis B.A."/>
            <person name="Tanifuji G."/>
            <person name="Burki F."/>
            <person name="Gruber A."/>
            <person name="Irimia M."/>
            <person name="Maruyama S."/>
            <person name="Arias M.C."/>
            <person name="Ball S.G."/>
            <person name="Gile G.H."/>
            <person name="Hirakawa Y."/>
            <person name="Hopkins J.F."/>
            <person name="Rensing S.A."/>
            <person name="Schmutz J."/>
            <person name="Symeonidi A."/>
            <person name="Elias M."/>
            <person name="Eveleigh R.J."/>
            <person name="Herman E.K."/>
            <person name="Klute M.J."/>
            <person name="Nakayama T."/>
            <person name="Obornik M."/>
            <person name="Reyes-Prieto A."/>
            <person name="Armbrust E.V."/>
            <person name="Aves S.J."/>
            <person name="Beiko R.G."/>
            <person name="Coutinho P."/>
            <person name="Dacks J.B."/>
            <person name="Durnford D.G."/>
            <person name="Fast N.M."/>
            <person name="Green B.R."/>
            <person name="Grisdale C."/>
            <person name="Hempe F."/>
            <person name="Henrissat B."/>
            <person name="Hoppner M.P."/>
            <person name="Ishida K.-I."/>
            <person name="Kim E."/>
            <person name="Koreny L."/>
            <person name="Kroth P.G."/>
            <person name="Liu Y."/>
            <person name="Malik S.-B."/>
            <person name="Maier U.G."/>
            <person name="McRose D."/>
            <person name="Mock T."/>
            <person name="Neilson J.A."/>
            <person name="Onodera N.T."/>
            <person name="Poole A.M."/>
            <person name="Pritham E.J."/>
            <person name="Richards T.A."/>
            <person name="Rocap G."/>
            <person name="Roy S.W."/>
            <person name="Sarai C."/>
            <person name="Schaack S."/>
            <person name="Shirato S."/>
            <person name="Slamovits C.H."/>
            <person name="Spencer D.F."/>
            <person name="Suzuki S."/>
            <person name="Worden A.Z."/>
            <person name="Zauner S."/>
            <person name="Barry K."/>
            <person name="Bell C."/>
            <person name="Bharti A.K."/>
            <person name="Crow J.A."/>
            <person name="Grimwood J."/>
            <person name="Kramer R."/>
            <person name="Lindquist E."/>
            <person name="Lucas S."/>
            <person name="Salamov A."/>
            <person name="McFadden G.I."/>
            <person name="Lane C.E."/>
            <person name="Keeling P.J."/>
            <person name="Gray M.W."/>
            <person name="Grigoriev I.V."/>
            <person name="Archibald J.M."/>
        </authorList>
    </citation>
    <scope>NUCLEOTIDE SEQUENCE</scope>
    <source>
        <strain evidence="5">CCMP2712</strain>
    </source>
</reference>
<dbReference type="GeneID" id="17288555"/>
<evidence type="ECO:0000313" key="4">
    <source>
        <dbReference type="EnsemblProtists" id="EKX31832"/>
    </source>
</evidence>
<keyword evidence="5" id="KW-1185">Reference proteome</keyword>
<evidence type="ECO:0000313" key="5">
    <source>
        <dbReference type="Proteomes" id="UP000011087"/>
    </source>
</evidence>
<dbReference type="PaxDb" id="55529-EKX31832"/>
<evidence type="ECO:0000256" key="1">
    <source>
        <dbReference type="SAM" id="MobiDB-lite"/>
    </source>
</evidence>
<dbReference type="HOGENOM" id="CLU_1139833_0_0_1"/>
<dbReference type="KEGG" id="gtt:GUITHDRAFT_149034"/>
<dbReference type="EMBL" id="JH993232">
    <property type="protein sequence ID" value="EKX31832.1"/>
    <property type="molecule type" value="Genomic_DNA"/>
</dbReference>
<sequence length="244" mass="26132">MLSVIFGWIRALLLSAQAWWSAFLPAALTQEAQHCLYDAKPQQTLRSSDASPPPLDRHGLGRKACPLPQPPQRTSPPLFARSPSSPRRKSCPSIDASSSASSFGRTPSSSSLSVKPRLSSGSRFYANIVRTEQGSSASVRRHSFHGGQQASEVRAARREQAGPGRSPKAETIGRMPSCPEGTGREESLTGTLMIRRSPSSGGPGQERCGTMEGEGRMRRMSEGCAGRTPGVSRMKGGRDGSKVR</sequence>
<keyword evidence="2" id="KW-0732">Signal</keyword>
<feature type="region of interest" description="Disordered" evidence="1">
    <location>
        <begin position="133"/>
        <end position="244"/>
    </location>
</feature>
<feature type="region of interest" description="Disordered" evidence="1">
    <location>
        <begin position="43"/>
        <end position="117"/>
    </location>
</feature>
<evidence type="ECO:0000313" key="3">
    <source>
        <dbReference type="EMBL" id="EKX31832.1"/>
    </source>
</evidence>
<dbReference type="Proteomes" id="UP000011087">
    <property type="component" value="Unassembled WGS sequence"/>
</dbReference>
<feature type="chain" id="PRO_5008769669" evidence="2">
    <location>
        <begin position="19"/>
        <end position="244"/>
    </location>
</feature>
<dbReference type="RefSeq" id="XP_005818812.1">
    <property type="nucleotide sequence ID" value="XM_005818755.1"/>
</dbReference>
<proteinExistence type="predicted"/>
<feature type="compositionally biased region" description="Low complexity" evidence="1">
    <location>
        <begin position="75"/>
        <end position="117"/>
    </location>
</feature>
<name>L1I700_GUITC</name>
<protein>
    <submittedName>
        <fullName evidence="3 4">Uncharacterized protein</fullName>
    </submittedName>
</protein>
<evidence type="ECO:0000256" key="2">
    <source>
        <dbReference type="SAM" id="SignalP"/>
    </source>
</evidence>
<reference evidence="3 5" key="1">
    <citation type="journal article" date="2012" name="Nature">
        <title>Algal genomes reveal evolutionary mosaicism and the fate of nucleomorphs.</title>
        <authorList>
            <consortium name="DOE Joint Genome Institute"/>
            <person name="Curtis B.A."/>
            <person name="Tanifuji G."/>
            <person name="Burki F."/>
            <person name="Gruber A."/>
            <person name="Irimia M."/>
            <person name="Maruyama S."/>
            <person name="Arias M.C."/>
            <person name="Ball S.G."/>
            <person name="Gile G.H."/>
            <person name="Hirakawa Y."/>
            <person name="Hopkins J.F."/>
            <person name="Kuo A."/>
            <person name="Rensing S.A."/>
            <person name="Schmutz J."/>
            <person name="Symeonidi A."/>
            <person name="Elias M."/>
            <person name="Eveleigh R.J."/>
            <person name="Herman E.K."/>
            <person name="Klute M.J."/>
            <person name="Nakayama T."/>
            <person name="Obornik M."/>
            <person name="Reyes-Prieto A."/>
            <person name="Armbrust E.V."/>
            <person name="Aves S.J."/>
            <person name="Beiko R.G."/>
            <person name="Coutinho P."/>
            <person name="Dacks J.B."/>
            <person name="Durnford D.G."/>
            <person name="Fast N.M."/>
            <person name="Green B.R."/>
            <person name="Grisdale C.J."/>
            <person name="Hempel F."/>
            <person name="Henrissat B."/>
            <person name="Hoppner M.P."/>
            <person name="Ishida K."/>
            <person name="Kim E."/>
            <person name="Koreny L."/>
            <person name="Kroth P.G."/>
            <person name="Liu Y."/>
            <person name="Malik S.B."/>
            <person name="Maier U.G."/>
            <person name="McRose D."/>
            <person name="Mock T."/>
            <person name="Neilson J.A."/>
            <person name="Onodera N.T."/>
            <person name="Poole A.M."/>
            <person name="Pritham E.J."/>
            <person name="Richards T.A."/>
            <person name="Rocap G."/>
            <person name="Roy S.W."/>
            <person name="Sarai C."/>
            <person name="Schaack S."/>
            <person name="Shirato S."/>
            <person name="Slamovits C.H."/>
            <person name="Spencer D.F."/>
            <person name="Suzuki S."/>
            <person name="Worden A.Z."/>
            <person name="Zauner S."/>
            <person name="Barry K."/>
            <person name="Bell C."/>
            <person name="Bharti A.K."/>
            <person name="Crow J.A."/>
            <person name="Grimwood J."/>
            <person name="Kramer R."/>
            <person name="Lindquist E."/>
            <person name="Lucas S."/>
            <person name="Salamov A."/>
            <person name="McFadden G.I."/>
            <person name="Lane C.E."/>
            <person name="Keeling P.J."/>
            <person name="Gray M.W."/>
            <person name="Grigoriev I.V."/>
            <person name="Archibald J.M."/>
        </authorList>
    </citation>
    <scope>NUCLEOTIDE SEQUENCE</scope>
    <source>
        <strain evidence="3 5">CCMP2712</strain>
    </source>
</reference>